<dbReference type="InterPro" id="IPR017850">
    <property type="entry name" value="Alkaline_phosphatase_core_sf"/>
</dbReference>
<accession>A0AAU7CXF9</accession>
<feature type="domain" description="Sulfatase N-terminal" evidence="4">
    <location>
        <begin position="48"/>
        <end position="370"/>
    </location>
</feature>
<gene>
    <name evidence="5" type="ORF">P4G45_01060</name>
    <name evidence="6" type="ORF">P8936_01070</name>
</gene>
<sequence>MSEQAKVSSFATRRDFLRNAALASGAVATVASNTATADVLNTAAGRQPNVLMICADQFRADFIGASHENPSAKTPHIDALAKRGANFKQCMSNQPLCSPSRASFMTSRYATETAVWKLGIELDHSLPTIASEFRKNGYTSNFIGKWHVSQTDMADGKKQMGWIPPGPSRGGFDDLWEGANVLELVSHPYEGNYWDDSGKNIGFKDVYRVDFITNRGVKLIEQKHDKPWFLFLSQLEPHHQNDVDEFVPPKRYEDKYIDPYIPEDLRNLPGNWRSRIPGYYGCVQAIDDCVGTLVAALERTGQLDNTIILFFSDHGCTFRTRLGEYKRSPHESSIRVPFVIAGPGFDQSATINEVVSLLDLTPTLLDGAGIKPVTSMRGKPLKELLHDPKARNAWDSTVYFQISQSICGRGIRTSDWCYCAFDPTVQHGEAEYSKHYQDFALYSIAGDPAETLNLIGRPEYKEIANELRAELLKRIIAAGEPEATITPIHYYA</sequence>
<dbReference type="PROSITE" id="PS00149">
    <property type="entry name" value="SULFATASE_2"/>
    <property type="match status" value="1"/>
</dbReference>
<dbReference type="EMBL" id="CP121194">
    <property type="protein sequence ID" value="XBH10342.1"/>
    <property type="molecule type" value="Genomic_DNA"/>
</dbReference>
<dbReference type="KEGG" id="epl:P4G45_01060"/>
<dbReference type="InterPro" id="IPR024607">
    <property type="entry name" value="Sulfatase_CS"/>
</dbReference>
<dbReference type="GO" id="GO:0005737">
    <property type="term" value="C:cytoplasm"/>
    <property type="evidence" value="ECO:0007669"/>
    <property type="project" value="TreeGrafter"/>
</dbReference>
<reference evidence="6" key="1">
    <citation type="submission" date="2023-03" db="EMBL/GenBank/DDBJ databases">
        <title>Edaphobacter sp.</title>
        <authorList>
            <person name="Huber K.J."/>
            <person name="Papendorf J."/>
            <person name="Pilke C."/>
            <person name="Bunk B."/>
            <person name="Sproeer C."/>
            <person name="Pester M."/>
        </authorList>
    </citation>
    <scope>NUCLEOTIDE SEQUENCE</scope>
    <source>
        <strain evidence="5">DSM 109919</strain>
        <strain evidence="6">DSM 109920</strain>
    </source>
</reference>
<evidence type="ECO:0000256" key="3">
    <source>
        <dbReference type="ARBA" id="ARBA00022801"/>
    </source>
</evidence>
<dbReference type="AlphaFoldDB" id="A0AAU7D957"/>
<protein>
    <submittedName>
        <fullName evidence="6">Sulfatase-like hydrolase/transferase</fullName>
    </submittedName>
</protein>
<evidence type="ECO:0000313" key="6">
    <source>
        <dbReference type="EMBL" id="XBH13779.1"/>
    </source>
</evidence>
<evidence type="ECO:0000256" key="1">
    <source>
        <dbReference type="ARBA" id="ARBA00008779"/>
    </source>
</evidence>
<dbReference type="RefSeq" id="WP_348267849.1">
    <property type="nucleotide sequence ID" value="NZ_CP121194.1"/>
</dbReference>
<name>A0AAU7D957_9BACT</name>
<dbReference type="PANTHER" id="PTHR45953">
    <property type="entry name" value="IDURONATE 2-SULFATASE"/>
    <property type="match status" value="1"/>
</dbReference>
<proteinExistence type="inferred from homology"/>
<dbReference type="PANTHER" id="PTHR45953:SF1">
    <property type="entry name" value="IDURONATE 2-SULFATASE"/>
    <property type="match status" value="1"/>
</dbReference>
<dbReference type="PROSITE" id="PS51318">
    <property type="entry name" value="TAT"/>
    <property type="match status" value="1"/>
</dbReference>
<dbReference type="InterPro" id="IPR006311">
    <property type="entry name" value="TAT_signal"/>
</dbReference>
<accession>A0AAU7D957</accession>
<dbReference type="InterPro" id="IPR000917">
    <property type="entry name" value="Sulfatase_N"/>
</dbReference>
<dbReference type="Pfam" id="PF00884">
    <property type="entry name" value="Sulfatase"/>
    <property type="match status" value="1"/>
</dbReference>
<dbReference type="EMBL" id="CP121195">
    <property type="protein sequence ID" value="XBH13779.1"/>
    <property type="molecule type" value="Genomic_DNA"/>
</dbReference>
<evidence type="ECO:0000313" key="5">
    <source>
        <dbReference type="EMBL" id="XBH10342.1"/>
    </source>
</evidence>
<evidence type="ECO:0000259" key="4">
    <source>
        <dbReference type="Pfam" id="PF00884"/>
    </source>
</evidence>
<dbReference type="GO" id="GO:0008484">
    <property type="term" value="F:sulfuric ester hydrolase activity"/>
    <property type="evidence" value="ECO:0007669"/>
    <property type="project" value="TreeGrafter"/>
</dbReference>
<keyword evidence="2" id="KW-0479">Metal-binding</keyword>
<evidence type="ECO:0000256" key="2">
    <source>
        <dbReference type="ARBA" id="ARBA00022723"/>
    </source>
</evidence>
<dbReference type="Gene3D" id="3.40.720.10">
    <property type="entry name" value="Alkaline Phosphatase, subunit A"/>
    <property type="match status" value="1"/>
</dbReference>
<comment type="similarity">
    <text evidence="1">Belongs to the sulfatase family.</text>
</comment>
<keyword evidence="3 6" id="KW-0378">Hydrolase</keyword>
<organism evidence="6">
    <name type="scientific">Edaphobacter paludis</name>
    <dbReference type="NCBI Taxonomy" id="3035702"/>
    <lineage>
        <taxon>Bacteria</taxon>
        <taxon>Pseudomonadati</taxon>
        <taxon>Acidobacteriota</taxon>
        <taxon>Terriglobia</taxon>
        <taxon>Terriglobales</taxon>
        <taxon>Acidobacteriaceae</taxon>
        <taxon>Edaphobacter</taxon>
    </lineage>
</organism>
<dbReference type="SUPFAM" id="SSF53649">
    <property type="entry name" value="Alkaline phosphatase-like"/>
    <property type="match status" value="1"/>
</dbReference>
<dbReference type="GO" id="GO:0046872">
    <property type="term" value="F:metal ion binding"/>
    <property type="evidence" value="ECO:0007669"/>
    <property type="project" value="UniProtKB-KW"/>
</dbReference>